<gene>
    <name evidence="17" type="ORF">H8R10_06900</name>
</gene>
<dbReference type="PIRSF" id="PIRSF000525">
    <property type="entry name" value="SerC"/>
    <property type="match status" value="1"/>
</dbReference>
<evidence type="ECO:0000256" key="3">
    <source>
        <dbReference type="ARBA" id="ARBA00005099"/>
    </source>
</evidence>
<keyword evidence="9 17" id="KW-0808">Transferase</keyword>
<dbReference type="PANTHER" id="PTHR21152:SF40">
    <property type="entry name" value="ALANINE--GLYOXYLATE AMINOTRANSFERASE"/>
    <property type="match status" value="1"/>
</dbReference>
<dbReference type="UniPathway" id="UPA00135">
    <property type="reaction ID" value="UER00197"/>
</dbReference>
<dbReference type="Pfam" id="PF00266">
    <property type="entry name" value="Aminotran_5"/>
    <property type="match status" value="1"/>
</dbReference>
<keyword evidence="11" id="KW-0664">Pyridoxine biosynthesis</keyword>
<dbReference type="GO" id="GO:0006564">
    <property type="term" value="P:L-serine biosynthetic process"/>
    <property type="evidence" value="ECO:0007669"/>
    <property type="project" value="UniProtKB-KW"/>
</dbReference>
<organism evidence="17 18">
    <name type="scientific">Nanchangia anserum</name>
    <dbReference type="NCBI Taxonomy" id="2692125"/>
    <lineage>
        <taxon>Bacteria</taxon>
        <taxon>Bacillati</taxon>
        <taxon>Actinomycetota</taxon>
        <taxon>Actinomycetes</taxon>
        <taxon>Actinomycetales</taxon>
        <taxon>Actinomycetaceae</taxon>
        <taxon>Nanchangia</taxon>
    </lineage>
</organism>
<evidence type="ECO:0000259" key="16">
    <source>
        <dbReference type="Pfam" id="PF00266"/>
    </source>
</evidence>
<comment type="cofactor">
    <cofactor evidence="1">
        <name>pyridoxal 5'-phosphate</name>
        <dbReference type="ChEBI" id="CHEBI:597326"/>
    </cofactor>
</comment>
<dbReference type="InterPro" id="IPR015422">
    <property type="entry name" value="PyrdxlP-dep_Trfase_small"/>
</dbReference>
<dbReference type="GO" id="GO:0004760">
    <property type="term" value="F:L-serine-pyruvate transaminase activity"/>
    <property type="evidence" value="ECO:0007669"/>
    <property type="project" value="TreeGrafter"/>
</dbReference>
<comment type="function">
    <text evidence="2">Catalyzes the reversible conversion of 3-phosphohydroxypyruvate to phosphoserine and of 3-hydroxy-2-oxo-4-phosphonooxybutanoate to phosphohydroxythreonine.</text>
</comment>
<dbReference type="RefSeq" id="WP_191072061.1">
    <property type="nucleotide sequence ID" value="NZ_JACRUO010000002.1"/>
</dbReference>
<evidence type="ECO:0000313" key="18">
    <source>
        <dbReference type="Proteomes" id="UP000627538"/>
    </source>
</evidence>
<dbReference type="InterPro" id="IPR015421">
    <property type="entry name" value="PyrdxlP-dep_Trfase_major"/>
</dbReference>
<dbReference type="EMBL" id="JACRUO010000002">
    <property type="protein sequence ID" value="MBD3689950.1"/>
    <property type="molecule type" value="Genomic_DNA"/>
</dbReference>
<dbReference type="NCBIfam" id="TIGR01366">
    <property type="entry name" value="serC_3"/>
    <property type="match status" value="1"/>
</dbReference>
<dbReference type="GO" id="GO:0008615">
    <property type="term" value="P:pyridoxine biosynthetic process"/>
    <property type="evidence" value="ECO:0007669"/>
    <property type="project" value="UniProtKB-KW"/>
</dbReference>
<reference evidence="17 18" key="1">
    <citation type="submission" date="2020-08" db="EMBL/GenBank/DDBJ databases">
        <title>Winkia gen. nov., sp. nov., isolated from faeces of the Anser albifrons in China.</title>
        <authorList>
            <person name="Liu Q."/>
        </authorList>
    </citation>
    <scope>NUCLEOTIDE SEQUENCE [LARGE SCALE GENOMIC DNA]</scope>
    <source>
        <strain evidence="17 18">C62</strain>
    </source>
</reference>
<evidence type="ECO:0000256" key="2">
    <source>
        <dbReference type="ARBA" id="ARBA00003483"/>
    </source>
</evidence>
<keyword evidence="18" id="KW-1185">Reference proteome</keyword>
<keyword evidence="8" id="KW-0028">Amino-acid biosynthesis</keyword>
<dbReference type="GO" id="GO:0019265">
    <property type="term" value="P:glycine biosynthetic process, by transamination of glyoxylate"/>
    <property type="evidence" value="ECO:0007669"/>
    <property type="project" value="TreeGrafter"/>
</dbReference>
<evidence type="ECO:0000256" key="15">
    <source>
        <dbReference type="ARBA" id="ARBA00049007"/>
    </source>
</evidence>
<comment type="similarity">
    <text evidence="4">Belongs to the class-V pyridoxal-phosphate-dependent aminotransferase family. SerC subfamily.</text>
</comment>
<evidence type="ECO:0000256" key="6">
    <source>
        <dbReference type="ARBA" id="ARBA00022490"/>
    </source>
</evidence>
<dbReference type="PANTHER" id="PTHR21152">
    <property type="entry name" value="AMINOTRANSFERASE CLASS V"/>
    <property type="match status" value="1"/>
</dbReference>
<dbReference type="InterPro" id="IPR000192">
    <property type="entry name" value="Aminotrans_V_dom"/>
</dbReference>
<evidence type="ECO:0000256" key="7">
    <source>
        <dbReference type="ARBA" id="ARBA00022576"/>
    </source>
</evidence>
<keyword evidence="6" id="KW-0963">Cytoplasm</keyword>
<feature type="domain" description="Aminotransferase class V" evidence="16">
    <location>
        <begin position="143"/>
        <end position="330"/>
    </location>
</feature>
<keyword evidence="12" id="KW-0718">Serine biosynthesis</keyword>
<protein>
    <recommendedName>
        <fullName evidence="5">phosphoserine transaminase</fullName>
        <ecNumber evidence="5">2.6.1.52</ecNumber>
    </recommendedName>
    <alternativeName>
        <fullName evidence="13">Phosphohydroxythreonine aminotransferase</fullName>
    </alternativeName>
</protein>
<dbReference type="Gene3D" id="3.40.640.10">
    <property type="entry name" value="Type I PLP-dependent aspartate aminotransferase-like (Major domain)"/>
    <property type="match status" value="1"/>
</dbReference>
<dbReference type="InterPro" id="IPR006272">
    <property type="entry name" value="Pser_aminoTfrase_mycobac"/>
</dbReference>
<evidence type="ECO:0000256" key="4">
    <source>
        <dbReference type="ARBA" id="ARBA00006904"/>
    </source>
</evidence>
<dbReference type="InterPro" id="IPR022278">
    <property type="entry name" value="Pser_aminoTfrase"/>
</dbReference>
<evidence type="ECO:0000256" key="11">
    <source>
        <dbReference type="ARBA" id="ARBA00023096"/>
    </source>
</evidence>
<evidence type="ECO:0000256" key="10">
    <source>
        <dbReference type="ARBA" id="ARBA00022898"/>
    </source>
</evidence>
<keyword evidence="7 17" id="KW-0032">Aminotransferase</keyword>
<evidence type="ECO:0000256" key="9">
    <source>
        <dbReference type="ARBA" id="ARBA00022679"/>
    </source>
</evidence>
<dbReference type="GO" id="GO:0008453">
    <property type="term" value="F:alanine-glyoxylate transaminase activity"/>
    <property type="evidence" value="ECO:0007669"/>
    <property type="project" value="TreeGrafter"/>
</dbReference>
<name>A0A8I0GD43_9ACTO</name>
<evidence type="ECO:0000256" key="14">
    <source>
        <dbReference type="ARBA" id="ARBA00047630"/>
    </source>
</evidence>
<evidence type="ECO:0000256" key="1">
    <source>
        <dbReference type="ARBA" id="ARBA00001933"/>
    </source>
</evidence>
<dbReference type="GO" id="GO:0004648">
    <property type="term" value="F:O-phospho-L-serine:2-oxoglutarate aminotransferase activity"/>
    <property type="evidence" value="ECO:0007669"/>
    <property type="project" value="UniProtKB-EC"/>
</dbReference>
<comment type="catalytic activity">
    <reaction evidence="14">
        <text>4-(phosphooxy)-L-threonine + 2-oxoglutarate = (R)-3-hydroxy-2-oxo-4-phosphooxybutanoate + L-glutamate</text>
        <dbReference type="Rhea" id="RHEA:16573"/>
        <dbReference type="ChEBI" id="CHEBI:16810"/>
        <dbReference type="ChEBI" id="CHEBI:29985"/>
        <dbReference type="ChEBI" id="CHEBI:58452"/>
        <dbReference type="ChEBI" id="CHEBI:58538"/>
        <dbReference type="EC" id="2.6.1.52"/>
    </reaction>
</comment>
<keyword evidence="10" id="KW-0663">Pyridoxal phosphate</keyword>
<accession>A0A8I0GD43</accession>
<evidence type="ECO:0000256" key="5">
    <source>
        <dbReference type="ARBA" id="ARBA00013030"/>
    </source>
</evidence>
<evidence type="ECO:0000256" key="13">
    <source>
        <dbReference type="ARBA" id="ARBA00031421"/>
    </source>
</evidence>
<evidence type="ECO:0000256" key="12">
    <source>
        <dbReference type="ARBA" id="ARBA00023299"/>
    </source>
</evidence>
<sequence length="373" mass="39127">MNTALSLPADLLPAVRDFGCGPTAIRKDALAKLGASSRLGSSHRQAPVKDLVGDIRAGIRDLLEVPEGWEIALGNGGATAMWAINAACLIRSRAACGVYGSFTAKCADEIDRAPHLGAAIRTVADPGGLALPTAIPGVDAYCWAHNETSTGVRAGTERPANADPDALTLIDATSIAGAVAVDISAIDCYYFSPQKAFAADGGLWFAILSPAAIARAEELSRSERWIPSILDLTQALANSRKNQTLNTPAIATLELLADQLDWLAQLGGIDACEARCTRSSGILYDWAQAHPLARPFVADASLRSPVVATIEFADNVDATAVIAALRDNGIRDVNPYRGVGANQIRVGCFPVISPDDVEALTACLDYVIERIAA</sequence>
<proteinExistence type="inferred from homology"/>
<dbReference type="InterPro" id="IPR015424">
    <property type="entry name" value="PyrdxlP-dep_Trfase"/>
</dbReference>
<dbReference type="SUPFAM" id="SSF53383">
    <property type="entry name" value="PLP-dependent transferases"/>
    <property type="match status" value="1"/>
</dbReference>
<comment type="pathway">
    <text evidence="3">Amino-acid biosynthesis; L-serine biosynthesis; L-serine from 3-phospho-D-glycerate: step 2/3.</text>
</comment>
<dbReference type="EC" id="2.6.1.52" evidence="5"/>
<evidence type="ECO:0000256" key="8">
    <source>
        <dbReference type="ARBA" id="ARBA00022605"/>
    </source>
</evidence>
<dbReference type="AlphaFoldDB" id="A0A8I0GD43"/>
<dbReference type="Gene3D" id="3.90.1150.10">
    <property type="entry name" value="Aspartate Aminotransferase, domain 1"/>
    <property type="match status" value="1"/>
</dbReference>
<evidence type="ECO:0000313" key="17">
    <source>
        <dbReference type="EMBL" id="MBD3689950.1"/>
    </source>
</evidence>
<dbReference type="Proteomes" id="UP000627538">
    <property type="component" value="Unassembled WGS sequence"/>
</dbReference>
<comment type="catalytic activity">
    <reaction evidence="15">
        <text>O-phospho-L-serine + 2-oxoglutarate = 3-phosphooxypyruvate + L-glutamate</text>
        <dbReference type="Rhea" id="RHEA:14329"/>
        <dbReference type="ChEBI" id="CHEBI:16810"/>
        <dbReference type="ChEBI" id="CHEBI:18110"/>
        <dbReference type="ChEBI" id="CHEBI:29985"/>
        <dbReference type="ChEBI" id="CHEBI:57524"/>
        <dbReference type="EC" id="2.6.1.52"/>
    </reaction>
</comment>
<comment type="caution">
    <text evidence="17">The sequence shown here is derived from an EMBL/GenBank/DDBJ whole genome shotgun (WGS) entry which is preliminary data.</text>
</comment>